<evidence type="ECO:0000256" key="10">
    <source>
        <dbReference type="SAM" id="Phobius"/>
    </source>
</evidence>
<keyword evidence="4 10" id="KW-0812">Transmembrane</keyword>
<organism evidence="13 14">
    <name type="scientific">Pseudaquabacterium inlustre</name>
    <dbReference type="NCBI Taxonomy" id="2984192"/>
    <lineage>
        <taxon>Bacteria</taxon>
        <taxon>Pseudomonadati</taxon>
        <taxon>Pseudomonadota</taxon>
        <taxon>Betaproteobacteria</taxon>
        <taxon>Burkholderiales</taxon>
        <taxon>Sphaerotilaceae</taxon>
        <taxon>Pseudaquabacterium</taxon>
    </lineage>
</organism>
<sequence length="536" mass="56868">MQYLDPGLAAEPSRVHRVLNHVSIRVKLAALAAISALVMLVLAGWQGWQTYQTAYEARKTAIRQQVETAASLLRWAHGLEAAGTVGRAQAQQLAIQAIRGLRYGGQEYFWINDMAPRVVLHPIKPALEGQDVSGLKDPEGNALFVRFVETVRRQQAGYVPYLWPKPGQDQPVEKLSYVAGFAPWGWVIGNGLYMDDLRAELWQHLRATAVWLAAAVGVLLLVLHLVYASITRGLDKAARVARAIAAGDVSQDILLVGSDEIGDLIREMKRMSDRLNETMGEVHEAAALLARSSGEIAEANQDLSGRTERTAANLQQAAASLGQLTGSVQGNAQAARRAQGTADQASAVAGEGGAIVGQAVGAMDDIQQAAHRISAIIGTIDGIAFQTNILALNAAVEAARAGEQGRGFAVVAGEVRALAQRSAEAAREIKALIQTSVARTGAGAAMVQQAGGTMDRVVASVQEVNALIADITQASMQQGEGIVRINDAVAQLDQMTQQNAALVDQSAAAAQSLREQAARLTQAVQRFKLSAAPCAR</sequence>
<dbReference type="SUPFAM" id="SSF58104">
    <property type="entry name" value="Methyl-accepting chemotaxis protein (MCP) signaling domain"/>
    <property type="match status" value="1"/>
</dbReference>
<dbReference type="Pfam" id="PF00672">
    <property type="entry name" value="HAMP"/>
    <property type="match status" value="1"/>
</dbReference>
<comment type="subcellular location">
    <subcellularLocation>
        <location evidence="1">Cell membrane</location>
        <topology evidence="1">Multi-pass membrane protein</topology>
    </subcellularLocation>
</comment>
<comment type="similarity">
    <text evidence="7">Belongs to the methyl-accepting chemotaxis (MCP) protein family.</text>
</comment>
<evidence type="ECO:0000256" key="6">
    <source>
        <dbReference type="ARBA" id="ARBA00023136"/>
    </source>
</evidence>
<evidence type="ECO:0000256" key="3">
    <source>
        <dbReference type="ARBA" id="ARBA00022481"/>
    </source>
</evidence>
<evidence type="ECO:0000256" key="8">
    <source>
        <dbReference type="PROSITE-ProRule" id="PRU00284"/>
    </source>
</evidence>
<evidence type="ECO:0000256" key="5">
    <source>
        <dbReference type="ARBA" id="ARBA00022989"/>
    </source>
</evidence>
<keyword evidence="8" id="KW-0807">Transducer</keyword>
<dbReference type="SMART" id="SM00304">
    <property type="entry name" value="HAMP"/>
    <property type="match status" value="1"/>
</dbReference>
<protein>
    <submittedName>
        <fullName evidence="13">Methyl-accepting chemotaxis protein</fullName>
    </submittedName>
</protein>
<keyword evidence="3" id="KW-0488">Methylation</keyword>
<feature type="transmembrane region" description="Helical" evidence="10">
    <location>
        <begin position="209"/>
        <end position="230"/>
    </location>
</feature>
<dbReference type="SMART" id="SM00283">
    <property type="entry name" value="MA"/>
    <property type="match status" value="1"/>
</dbReference>
<dbReference type="RefSeq" id="WP_341412075.1">
    <property type="nucleotide sequence ID" value="NZ_JBBUTH010000009.1"/>
</dbReference>
<accession>A0ABU9CNX5</accession>
<dbReference type="InterPro" id="IPR003660">
    <property type="entry name" value="HAMP_dom"/>
</dbReference>
<dbReference type="EMBL" id="JBBUTH010000009">
    <property type="protein sequence ID" value="MEK8052365.1"/>
    <property type="molecule type" value="Genomic_DNA"/>
</dbReference>
<evidence type="ECO:0000313" key="14">
    <source>
        <dbReference type="Proteomes" id="UP001365405"/>
    </source>
</evidence>
<gene>
    <name evidence="13" type="ORF">AACH10_19085</name>
</gene>
<evidence type="ECO:0000256" key="7">
    <source>
        <dbReference type="ARBA" id="ARBA00029447"/>
    </source>
</evidence>
<dbReference type="PANTHER" id="PTHR43531:SF14">
    <property type="entry name" value="METHYL-ACCEPTING CHEMOTAXIS PROTEIN I-RELATED"/>
    <property type="match status" value="1"/>
</dbReference>
<dbReference type="InterPro" id="IPR051310">
    <property type="entry name" value="MCP_chemotaxis"/>
</dbReference>
<keyword evidence="9" id="KW-0175">Coiled coil</keyword>
<dbReference type="InterPro" id="IPR004089">
    <property type="entry name" value="MCPsignal_dom"/>
</dbReference>
<dbReference type="PROSITE" id="PS50111">
    <property type="entry name" value="CHEMOTAXIS_TRANSDUC_2"/>
    <property type="match status" value="1"/>
</dbReference>
<name>A0ABU9CNX5_9BURK</name>
<feature type="domain" description="Methyl-accepting transducer" evidence="11">
    <location>
        <begin position="285"/>
        <end position="514"/>
    </location>
</feature>
<reference evidence="13 14" key="1">
    <citation type="submission" date="2024-04" db="EMBL/GenBank/DDBJ databases">
        <title>Novel species of the genus Ideonella isolated from streams.</title>
        <authorList>
            <person name="Lu H."/>
        </authorList>
    </citation>
    <scope>NUCLEOTIDE SEQUENCE [LARGE SCALE GENOMIC DNA]</scope>
    <source>
        <strain evidence="13 14">DXS22W</strain>
    </source>
</reference>
<evidence type="ECO:0000259" key="12">
    <source>
        <dbReference type="PROSITE" id="PS50885"/>
    </source>
</evidence>
<evidence type="ECO:0000256" key="4">
    <source>
        <dbReference type="ARBA" id="ARBA00022692"/>
    </source>
</evidence>
<dbReference type="Pfam" id="PF00015">
    <property type="entry name" value="MCPsignal"/>
    <property type="match status" value="1"/>
</dbReference>
<keyword evidence="14" id="KW-1185">Reference proteome</keyword>
<dbReference type="InterPro" id="IPR033480">
    <property type="entry name" value="sCache_2"/>
</dbReference>
<dbReference type="PRINTS" id="PR00260">
    <property type="entry name" value="CHEMTRNSDUCR"/>
</dbReference>
<keyword evidence="6 10" id="KW-0472">Membrane</keyword>
<feature type="coiled-coil region" evidence="9">
    <location>
        <begin position="485"/>
        <end position="530"/>
    </location>
</feature>
<dbReference type="CDD" id="cd11386">
    <property type="entry name" value="MCP_signal"/>
    <property type="match status" value="1"/>
</dbReference>
<evidence type="ECO:0000256" key="2">
    <source>
        <dbReference type="ARBA" id="ARBA00022475"/>
    </source>
</evidence>
<dbReference type="Proteomes" id="UP001365405">
    <property type="component" value="Unassembled WGS sequence"/>
</dbReference>
<feature type="transmembrane region" description="Helical" evidence="10">
    <location>
        <begin position="28"/>
        <end position="48"/>
    </location>
</feature>
<dbReference type="SMART" id="SM01049">
    <property type="entry name" value="Cache_2"/>
    <property type="match status" value="1"/>
</dbReference>
<dbReference type="Gene3D" id="1.10.287.950">
    <property type="entry name" value="Methyl-accepting chemotaxis protein"/>
    <property type="match status" value="1"/>
</dbReference>
<feature type="domain" description="HAMP" evidence="12">
    <location>
        <begin position="228"/>
        <end position="280"/>
    </location>
</feature>
<dbReference type="Gene3D" id="3.30.450.20">
    <property type="entry name" value="PAS domain"/>
    <property type="match status" value="1"/>
</dbReference>
<comment type="caution">
    <text evidence="13">The sequence shown here is derived from an EMBL/GenBank/DDBJ whole genome shotgun (WGS) entry which is preliminary data.</text>
</comment>
<dbReference type="Pfam" id="PF17200">
    <property type="entry name" value="sCache_2"/>
    <property type="match status" value="1"/>
</dbReference>
<keyword evidence="5 10" id="KW-1133">Transmembrane helix</keyword>
<dbReference type="InterPro" id="IPR004090">
    <property type="entry name" value="Chemotax_Me-accpt_rcpt"/>
</dbReference>
<proteinExistence type="inferred from homology"/>
<evidence type="ECO:0000256" key="9">
    <source>
        <dbReference type="SAM" id="Coils"/>
    </source>
</evidence>
<evidence type="ECO:0000259" key="11">
    <source>
        <dbReference type="PROSITE" id="PS50111"/>
    </source>
</evidence>
<evidence type="ECO:0000256" key="1">
    <source>
        <dbReference type="ARBA" id="ARBA00004651"/>
    </source>
</evidence>
<dbReference type="PANTHER" id="PTHR43531">
    <property type="entry name" value="PROTEIN ICFG"/>
    <property type="match status" value="1"/>
</dbReference>
<keyword evidence="2" id="KW-1003">Cell membrane</keyword>
<evidence type="ECO:0000313" key="13">
    <source>
        <dbReference type="EMBL" id="MEK8052365.1"/>
    </source>
</evidence>
<dbReference type="PROSITE" id="PS50885">
    <property type="entry name" value="HAMP"/>
    <property type="match status" value="1"/>
</dbReference>